<dbReference type="Gene3D" id="1.10.274.30">
    <property type="entry name" value="MRG domain"/>
    <property type="match status" value="2"/>
</dbReference>
<dbReference type="GO" id="GO:0005634">
    <property type="term" value="C:nucleus"/>
    <property type="evidence" value="ECO:0007669"/>
    <property type="project" value="UniProtKB-SubCell"/>
</dbReference>
<accession>A0A9P0HI86</accession>
<evidence type="ECO:0000313" key="10">
    <source>
        <dbReference type="EMBL" id="CAH1402511.1"/>
    </source>
</evidence>
<organism evidence="10 11">
    <name type="scientific">Nezara viridula</name>
    <name type="common">Southern green stink bug</name>
    <name type="synonym">Cimex viridulus</name>
    <dbReference type="NCBI Taxonomy" id="85310"/>
    <lineage>
        <taxon>Eukaryota</taxon>
        <taxon>Metazoa</taxon>
        <taxon>Ecdysozoa</taxon>
        <taxon>Arthropoda</taxon>
        <taxon>Hexapoda</taxon>
        <taxon>Insecta</taxon>
        <taxon>Pterygota</taxon>
        <taxon>Neoptera</taxon>
        <taxon>Paraneoptera</taxon>
        <taxon>Hemiptera</taxon>
        <taxon>Heteroptera</taxon>
        <taxon>Panheteroptera</taxon>
        <taxon>Pentatomomorpha</taxon>
        <taxon>Pentatomoidea</taxon>
        <taxon>Pentatomidae</taxon>
        <taxon>Pentatominae</taxon>
        <taxon>Nezara</taxon>
    </lineage>
</organism>
<feature type="domain" description="Chromo" evidence="9">
    <location>
        <begin position="10"/>
        <end position="90"/>
    </location>
</feature>
<proteinExistence type="predicted"/>
<keyword evidence="11" id="KW-1185">Reference proteome</keyword>
<evidence type="ECO:0000256" key="2">
    <source>
        <dbReference type="ARBA" id="ARBA00022843"/>
    </source>
</evidence>
<dbReference type="GO" id="GO:0072487">
    <property type="term" value="C:MSL complex"/>
    <property type="evidence" value="ECO:0007669"/>
    <property type="project" value="TreeGrafter"/>
</dbReference>
<keyword evidence="4" id="KW-0805">Transcription regulation</keyword>
<dbReference type="OrthoDB" id="10044771at2759"/>
<dbReference type="PANTHER" id="PTHR10880:SF15">
    <property type="entry name" value="MSL COMPLEX SUBUNIT 3"/>
    <property type="match status" value="1"/>
</dbReference>
<dbReference type="InterPro" id="IPR000953">
    <property type="entry name" value="Chromo/chromo_shadow_dom"/>
</dbReference>
<keyword evidence="5" id="KW-0804">Transcription</keyword>
<dbReference type="Pfam" id="PF05712">
    <property type="entry name" value="MRG"/>
    <property type="match status" value="1"/>
</dbReference>
<comment type="subcellular location">
    <subcellularLocation>
        <location evidence="1">Nucleus</location>
    </subcellularLocation>
</comment>
<feature type="region of interest" description="Disordered" evidence="8">
    <location>
        <begin position="256"/>
        <end position="346"/>
    </location>
</feature>
<keyword evidence="6" id="KW-0539">Nucleus</keyword>
<feature type="compositionally biased region" description="Polar residues" evidence="8">
    <location>
        <begin position="293"/>
        <end position="326"/>
    </location>
</feature>
<dbReference type="InterPro" id="IPR053820">
    <property type="entry name" value="MSL3_chromo-like"/>
</dbReference>
<dbReference type="InterPro" id="IPR008676">
    <property type="entry name" value="MRG"/>
</dbReference>
<keyword evidence="2" id="KW-0832">Ubl conjugation</keyword>
<protein>
    <recommendedName>
        <fullName evidence="7">Protein male-specific lethal-3</fullName>
    </recommendedName>
</protein>
<evidence type="ECO:0000256" key="1">
    <source>
        <dbReference type="ARBA" id="ARBA00004123"/>
    </source>
</evidence>
<dbReference type="PANTHER" id="PTHR10880">
    <property type="entry name" value="MORTALITY FACTOR 4-LIKE PROTEIN"/>
    <property type="match status" value="1"/>
</dbReference>
<dbReference type="EMBL" id="OV725081">
    <property type="protein sequence ID" value="CAH1402511.1"/>
    <property type="molecule type" value="Genomic_DNA"/>
</dbReference>
<dbReference type="AlphaFoldDB" id="A0A9P0HI86"/>
<dbReference type="Gene3D" id="2.30.30.140">
    <property type="match status" value="1"/>
</dbReference>
<gene>
    <name evidence="10" type="ORF">NEZAVI_LOCUS11319</name>
</gene>
<reference evidence="10" key="1">
    <citation type="submission" date="2022-01" db="EMBL/GenBank/DDBJ databases">
        <authorList>
            <person name="King R."/>
        </authorList>
    </citation>
    <scope>NUCLEOTIDE SEQUENCE</scope>
</reference>
<keyword evidence="3" id="KW-0156">Chromatin regulator</keyword>
<evidence type="ECO:0000313" key="11">
    <source>
        <dbReference type="Proteomes" id="UP001152798"/>
    </source>
</evidence>
<evidence type="ECO:0000256" key="8">
    <source>
        <dbReference type="SAM" id="MobiDB-lite"/>
    </source>
</evidence>
<name>A0A9P0HI86_NEZVI</name>
<dbReference type="Proteomes" id="UP001152798">
    <property type="component" value="Chromosome 5"/>
</dbReference>
<dbReference type="SUPFAM" id="SSF54160">
    <property type="entry name" value="Chromo domain-like"/>
    <property type="match status" value="1"/>
</dbReference>
<evidence type="ECO:0000256" key="6">
    <source>
        <dbReference type="ARBA" id="ARBA00023242"/>
    </source>
</evidence>
<evidence type="ECO:0000256" key="4">
    <source>
        <dbReference type="ARBA" id="ARBA00023015"/>
    </source>
</evidence>
<evidence type="ECO:0000256" key="5">
    <source>
        <dbReference type="ARBA" id="ARBA00023163"/>
    </source>
</evidence>
<sequence>MVSTRSVKHKFSEGEKVLCYEPDPAKTKVLYNSKVLGIGEKKDESGKKVVHFLIHFQGWNSTWDRFVTEDYILKDTEENRKLQKELAEKAQLTSGGNLYRRGRKRRTLSRTGSDNEKRGGESDSEGEAGGGVQTTFSPGLQALLDTDHSLINNSNKLVKLPASPNAVEILEAYMKDFTINQIRLLCHKRGHLRPTAGKNAHMTVAEIFIRANLCREVADGLRVYIDFMTELSLLYPQERSQFNDFTTKTLSLKPIKKEEKNETKEEPKDEPEVKHNSPVRETDRKKSLRSHTETNVATTLNNTPLAGVNNSIPLNKADASQKSDSMPQVKAENHVSQTKQDGHASQNKLDGVSVDLASFLGHDVVKGGENLVLRPMSQRERDLLKKLVNRKLVPDWFLKQQGSEGNPIAPCLVYGAVHLARALVKIPEIFPHAEHSESKMNSITEYLNGFTKFLEDHPEWFADNQYCDNTYSQVIDNAVMKMEIS</sequence>
<dbReference type="InterPro" id="IPR026541">
    <property type="entry name" value="MRG_dom"/>
</dbReference>
<feature type="compositionally biased region" description="Polar residues" evidence="8">
    <location>
        <begin position="334"/>
        <end position="346"/>
    </location>
</feature>
<evidence type="ECO:0000259" key="9">
    <source>
        <dbReference type="SMART" id="SM00298"/>
    </source>
</evidence>
<dbReference type="GO" id="GO:0035267">
    <property type="term" value="C:NuA4 histone acetyltransferase complex"/>
    <property type="evidence" value="ECO:0007669"/>
    <property type="project" value="TreeGrafter"/>
</dbReference>
<dbReference type="InterPro" id="IPR038217">
    <property type="entry name" value="MRG_C_sf"/>
</dbReference>
<dbReference type="PROSITE" id="PS51640">
    <property type="entry name" value="MRG"/>
    <property type="match status" value="1"/>
</dbReference>
<dbReference type="InterPro" id="IPR016197">
    <property type="entry name" value="Chromo-like_dom_sf"/>
</dbReference>
<dbReference type="GO" id="GO:0006355">
    <property type="term" value="P:regulation of DNA-templated transcription"/>
    <property type="evidence" value="ECO:0007669"/>
    <property type="project" value="InterPro"/>
</dbReference>
<evidence type="ECO:0000256" key="3">
    <source>
        <dbReference type="ARBA" id="ARBA00022853"/>
    </source>
</evidence>
<dbReference type="Pfam" id="PF22732">
    <property type="entry name" value="MSL3_chromo-like"/>
    <property type="match status" value="1"/>
</dbReference>
<dbReference type="FunFam" id="2.30.30.140:FF:000042">
    <property type="entry name" value="male-specific lethal 3 homolog"/>
    <property type="match status" value="1"/>
</dbReference>
<evidence type="ECO:0000256" key="7">
    <source>
        <dbReference type="ARBA" id="ARBA00069454"/>
    </source>
</evidence>
<dbReference type="SMART" id="SM00298">
    <property type="entry name" value="CHROMO"/>
    <property type="match status" value="1"/>
</dbReference>
<feature type="region of interest" description="Disordered" evidence="8">
    <location>
        <begin position="93"/>
        <end position="132"/>
    </location>
</feature>
<feature type="compositionally biased region" description="Basic and acidic residues" evidence="8">
    <location>
        <begin position="256"/>
        <end position="285"/>
    </location>
</feature>
<dbReference type="GO" id="GO:0006325">
    <property type="term" value="P:chromatin organization"/>
    <property type="evidence" value="ECO:0007669"/>
    <property type="project" value="UniProtKB-KW"/>
</dbReference>